<evidence type="ECO:0000313" key="2">
    <source>
        <dbReference type="Proteomes" id="UP001281410"/>
    </source>
</evidence>
<dbReference type="Proteomes" id="UP001281410">
    <property type="component" value="Unassembled WGS sequence"/>
</dbReference>
<name>A0AAE0EBP9_9ROSI</name>
<protein>
    <submittedName>
        <fullName evidence="1">Uncharacterized protein</fullName>
    </submittedName>
</protein>
<reference evidence="1" key="1">
    <citation type="journal article" date="2023" name="Plant J.">
        <title>Genome sequences and population genomics provide insights into the demographic history, inbreeding, and mutation load of two 'living fossil' tree species of Dipteronia.</title>
        <authorList>
            <person name="Feng Y."/>
            <person name="Comes H.P."/>
            <person name="Chen J."/>
            <person name="Zhu S."/>
            <person name="Lu R."/>
            <person name="Zhang X."/>
            <person name="Li P."/>
            <person name="Qiu J."/>
            <person name="Olsen K.M."/>
            <person name="Qiu Y."/>
        </authorList>
    </citation>
    <scope>NUCLEOTIDE SEQUENCE</scope>
    <source>
        <strain evidence="1">NBL</strain>
    </source>
</reference>
<dbReference type="EMBL" id="JANJYJ010000003">
    <property type="protein sequence ID" value="KAK3222366.1"/>
    <property type="molecule type" value="Genomic_DNA"/>
</dbReference>
<accession>A0AAE0EBP9</accession>
<comment type="caution">
    <text evidence="1">The sequence shown here is derived from an EMBL/GenBank/DDBJ whole genome shotgun (WGS) entry which is preliminary data.</text>
</comment>
<proteinExistence type="predicted"/>
<sequence>MEEALASFVKEVAHPLFFTEEACVEATSLSGGLLRWHQLRRSPLAAIFCHHTATVFFFFFDCCDLPYTGADLFDCQRLIWVASGADLSHGRVVDGGVVVIEWVWALEWVRFLVVRWGRIRWWRRQGHASLRVTSSRGHVSARAIVLTFAKLRAFLVDTAEASVVVAFALKIAKTLSLSLL</sequence>
<dbReference type="AlphaFoldDB" id="A0AAE0EBP9"/>
<organism evidence="1 2">
    <name type="scientific">Dipteronia sinensis</name>
    <dbReference type="NCBI Taxonomy" id="43782"/>
    <lineage>
        <taxon>Eukaryota</taxon>
        <taxon>Viridiplantae</taxon>
        <taxon>Streptophyta</taxon>
        <taxon>Embryophyta</taxon>
        <taxon>Tracheophyta</taxon>
        <taxon>Spermatophyta</taxon>
        <taxon>Magnoliopsida</taxon>
        <taxon>eudicotyledons</taxon>
        <taxon>Gunneridae</taxon>
        <taxon>Pentapetalae</taxon>
        <taxon>rosids</taxon>
        <taxon>malvids</taxon>
        <taxon>Sapindales</taxon>
        <taxon>Sapindaceae</taxon>
        <taxon>Hippocastanoideae</taxon>
        <taxon>Acereae</taxon>
        <taxon>Dipteronia</taxon>
    </lineage>
</organism>
<evidence type="ECO:0000313" key="1">
    <source>
        <dbReference type="EMBL" id="KAK3222366.1"/>
    </source>
</evidence>
<gene>
    <name evidence="1" type="ORF">Dsin_009391</name>
</gene>
<keyword evidence="2" id="KW-1185">Reference proteome</keyword>